<keyword evidence="9" id="KW-0915">Sodium</keyword>
<dbReference type="GO" id="GO:0005886">
    <property type="term" value="C:plasma membrane"/>
    <property type="evidence" value="ECO:0007669"/>
    <property type="project" value="UniProtKB-SubCell"/>
</dbReference>
<accession>A0A8S4BWU1</accession>
<dbReference type="EMBL" id="CAJRST010038311">
    <property type="protein sequence ID" value="CAG6011400.1"/>
    <property type="molecule type" value="Genomic_DNA"/>
</dbReference>
<keyword evidence="8 11" id="KW-1133">Transmembrane helix</keyword>
<keyword evidence="6" id="KW-0479">Metal-binding</keyword>
<evidence type="ECO:0000256" key="7">
    <source>
        <dbReference type="ARBA" id="ARBA00022970"/>
    </source>
</evidence>
<evidence type="ECO:0000313" key="12">
    <source>
        <dbReference type="EMBL" id="CAG6011400.1"/>
    </source>
</evidence>
<keyword evidence="5 11" id="KW-0812">Transmembrane</keyword>
<keyword evidence="13" id="KW-1185">Reference proteome</keyword>
<dbReference type="AlphaFoldDB" id="A0A8S4BWU1"/>
<comment type="similarity">
    <text evidence="11">Belongs to the dicarboxylate/amino acid:cation symporter (DAACS) (TC 2.A.23) family.</text>
</comment>
<evidence type="ECO:0000256" key="1">
    <source>
        <dbReference type="ARBA" id="ARBA00004651"/>
    </source>
</evidence>
<protein>
    <recommendedName>
        <fullName evidence="11">Amino acid transporter</fullName>
    </recommendedName>
</protein>
<name>A0A8S4BWU1_9TELE</name>
<dbReference type="PRINTS" id="PR00173">
    <property type="entry name" value="EDTRNSPORT"/>
</dbReference>
<proteinExistence type="inferred from homology"/>
<keyword evidence="4" id="KW-0597">Phosphoprotein</keyword>
<dbReference type="InterPro" id="IPR001991">
    <property type="entry name" value="Na-dicarboxylate_symporter"/>
</dbReference>
<sequence>MTFFFPWQNITKDYKIVGAYTDGINVLGLIVFCVAFGLVIGKMGEKGRILLEFFDALNEATMKLVQIIMWYLANSSSYWICFFSYMPVGILFLIAAKIIEVEDWEIFRKMGLYMVTVLSGLAIHATICLPLIFFIVVRKNPYTFTLGMAQALVTALMISSSSATLPVTFRCAEENNGIDKRITRFVLPVGATINMDGTALYEAYHSNSCKYRSSGSPQRWAGYHGDSLNSCRITCQDRFRTMINVLGDAYGAGIVQKLSKRELERIDLISDVDVANPFALEATLDDEECEKKSYVNGGFTVDKTDAISFTETSQF</sequence>
<evidence type="ECO:0000256" key="8">
    <source>
        <dbReference type="ARBA" id="ARBA00022989"/>
    </source>
</evidence>
<dbReference type="Pfam" id="PF00375">
    <property type="entry name" value="SDF"/>
    <property type="match status" value="1"/>
</dbReference>
<evidence type="ECO:0000313" key="13">
    <source>
        <dbReference type="Proteomes" id="UP000677803"/>
    </source>
</evidence>
<evidence type="ECO:0000256" key="5">
    <source>
        <dbReference type="ARBA" id="ARBA00022692"/>
    </source>
</evidence>
<dbReference type="GO" id="GO:0005313">
    <property type="term" value="F:L-glutamate transmembrane transporter activity"/>
    <property type="evidence" value="ECO:0007669"/>
    <property type="project" value="TreeGrafter"/>
</dbReference>
<dbReference type="PANTHER" id="PTHR11958">
    <property type="entry name" value="SODIUM/DICARBOXYLATE SYMPORTER-RELATED"/>
    <property type="match status" value="1"/>
</dbReference>
<dbReference type="GO" id="GO:0015501">
    <property type="term" value="F:glutamate:sodium symporter activity"/>
    <property type="evidence" value="ECO:0007669"/>
    <property type="project" value="TreeGrafter"/>
</dbReference>
<feature type="transmembrane region" description="Helical" evidence="11">
    <location>
        <begin position="111"/>
        <end position="136"/>
    </location>
</feature>
<dbReference type="GO" id="GO:0046872">
    <property type="term" value="F:metal ion binding"/>
    <property type="evidence" value="ECO:0007669"/>
    <property type="project" value="UniProtKB-KW"/>
</dbReference>
<keyword evidence="10 11" id="KW-0472">Membrane</keyword>
<gene>
    <name evidence="12" type="ORF">MMEN_LOCUS19056</name>
</gene>
<evidence type="ECO:0000256" key="3">
    <source>
        <dbReference type="ARBA" id="ARBA00022475"/>
    </source>
</evidence>
<keyword evidence="11" id="KW-0769">Symport</keyword>
<keyword evidence="3" id="KW-1003">Cell membrane</keyword>
<dbReference type="OrthoDB" id="5877963at2759"/>
<evidence type="ECO:0000256" key="11">
    <source>
        <dbReference type="RuleBase" id="RU361216"/>
    </source>
</evidence>
<dbReference type="Gene3D" id="1.10.3860.10">
    <property type="entry name" value="Sodium:dicarboxylate symporter"/>
    <property type="match status" value="2"/>
</dbReference>
<feature type="transmembrane region" description="Helical" evidence="11">
    <location>
        <begin position="20"/>
        <end position="41"/>
    </location>
</feature>
<dbReference type="PANTHER" id="PTHR11958:SF109">
    <property type="entry name" value="EXCITATORY AMINO ACID TRANSPORTER 3"/>
    <property type="match status" value="1"/>
</dbReference>
<comment type="caution">
    <text evidence="12">The sequence shown here is derived from an EMBL/GenBank/DDBJ whole genome shotgun (WGS) entry which is preliminary data.</text>
</comment>
<keyword evidence="7" id="KW-0029">Amino-acid transport</keyword>
<dbReference type="InterPro" id="IPR036458">
    <property type="entry name" value="Na:dicarbo_symporter_sf"/>
</dbReference>
<keyword evidence="2 11" id="KW-0813">Transport</keyword>
<dbReference type="SUPFAM" id="SSF118215">
    <property type="entry name" value="Proton glutamate symport protein"/>
    <property type="match status" value="1"/>
</dbReference>
<dbReference type="Proteomes" id="UP000677803">
    <property type="component" value="Unassembled WGS sequence"/>
</dbReference>
<evidence type="ECO:0000256" key="2">
    <source>
        <dbReference type="ARBA" id="ARBA00022448"/>
    </source>
</evidence>
<evidence type="ECO:0000256" key="6">
    <source>
        <dbReference type="ARBA" id="ARBA00022723"/>
    </source>
</evidence>
<evidence type="ECO:0000256" key="4">
    <source>
        <dbReference type="ARBA" id="ARBA00022553"/>
    </source>
</evidence>
<reference evidence="12" key="1">
    <citation type="submission" date="2021-05" db="EMBL/GenBank/DDBJ databases">
        <authorList>
            <person name="Tigano A."/>
        </authorList>
    </citation>
    <scope>NUCLEOTIDE SEQUENCE</scope>
</reference>
<organism evidence="12 13">
    <name type="scientific">Menidia menidia</name>
    <name type="common">Atlantic silverside</name>
    <dbReference type="NCBI Taxonomy" id="238744"/>
    <lineage>
        <taxon>Eukaryota</taxon>
        <taxon>Metazoa</taxon>
        <taxon>Chordata</taxon>
        <taxon>Craniata</taxon>
        <taxon>Vertebrata</taxon>
        <taxon>Euteleostomi</taxon>
        <taxon>Actinopterygii</taxon>
        <taxon>Neopterygii</taxon>
        <taxon>Teleostei</taxon>
        <taxon>Neoteleostei</taxon>
        <taxon>Acanthomorphata</taxon>
        <taxon>Ovalentaria</taxon>
        <taxon>Atherinomorphae</taxon>
        <taxon>Atheriniformes</taxon>
        <taxon>Atherinopsidae</taxon>
        <taxon>Menidiinae</taxon>
        <taxon>Menidia</taxon>
    </lineage>
</organism>
<comment type="subcellular location">
    <subcellularLocation>
        <location evidence="1">Cell membrane</location>
        <topology evidence="1">Multi-pass membrane protein</topology>
    </subcellularLocation>
    <subcellularLocation>
        <location evidence="11">Membrane</location>
        <topology evidence="11">Multi-pass membrane protein</topology>
    </subcellularLocation>
</comment>
<evidence type="ECO:0000256" key="10">
    <source>
        <dbReference type="ARBA" id="ARBA00023136"/>
    </source>
</evidence>
<feature type="transmembrane region" description="Helical" evidence="11">
    <location>
        <begin position="77"/>
        <end position="99"/>
    </location>
</feature>
<evidence type="ECO:0000256" key="9">
    <source>
        <dbReference type="ARBA" id="ARBA00023053"/>
    </source>
</evidence>
<dbReference type="GO" id="GO:0033229">
    <property type="term" value="F:cysteine transmembrane transporter activity"/>
    <property type="evidence" value="ECO:0007669"/>
    <property type="project" value="TreeGrafter"/>
</dbReference>
<comment type="caution">
    <text evidence="11">Lacks conserved residue(s) required for the propagation of feature annotation.</text>
</comment>
<dbReference type="InterPro" id="IPR050746">
    <property type="entry name" value="DAACS"/>
</dbReference>